<keyword evidence="3" id="KW-0472">Membrane</keyword>
<dbReference type="PANTHER" id="PTHR35603">
    <property type="match status" value="1"/>
</dbReference>
<dbReference type="Proteomes" id="UP000057158">
    <property type="component" value="Chromosome"/>
</dbReference>
<sequence length="156" mass="16466">MKAILITLTIVALILSGCAPTSGPKEGVGTLIGAGSGAVLGAQVGQGKGRLVAVAIGTLAGAIMGQEIGRSLDTADRLAMERNAQYALENTRTNYSTTWRNPDTGNYGSITPVETYRTNDGRYCREYLQNVVIAGQQQQAYGTACRQPDGSWLIVK</sequence>
<keyword evidence="2" id="KW-0732">Signal</keyword>
<dbReference type="InterPro" id="IPR008816">
    <property type="entry name" value="Gly_zipper_2TM_dom"/>
</dbReference>
<dbReference type="InterPro" id="IPR032635">
    <property type="entry name" value="Anti_2"/>
</dbReference>
<reference evidence="7 8" key="1">
    <citation type="submission" date="2015-07" db="EMBL/GenBank/DDBJ databases">
        <title>Isolation and Genomic Characterization of a Novel Halophilic Metal-Reducing Deltaproteobacterium from the Deep Subsurface.</title>
        <authorList>
            <person name="Badalamenti J.P."/>
            <person name="Summers Z.M."/>
            <person name="Gralnick J.A."/>
            <person name="Bond D.R."/>
        </authorList>
    </citation>
    <scope>NUCLEOTIDE SEQUENCE [LARGE SCALE GENOMIC DNA]</scope>
    <source>
        <strain evidence="7 8">WTL</strain>
    </source>
</reference>
<organism evidence="7 8">
    <name type="scientific">Desulfuromonas soudanensis</name>
    <dbReference type="NCBI Taxonomy" id="1603606"/>
    <lineage>
        <taxon>Bacteria</taxon>
        <taxon>Pseudomonadati</taxon>
        <taxon>Thermodesulfobacteriota</taxon>
        <taxon>Desulfuromonadia</taxon>
        <taxon>Desulfuromonadales</taxon>
        <taxon>Desulfuromonadaceae</taxon>
        <taxon>Desulfuromonas</taxon>
    </lineage>
</organism>
<evidence type="ECO:0000256" key="2">
    <source>
        <dbReference type="ARBA" id="ARBA00022729"/>
    </source>
</evidence>
<dbReference type="InterPro" id="IPR016364">
    <property type="entry name" value="Surface_antigen_Rickettsia"/>
</dbReference>
<keyword evidence="4" id="KW-0564">Palmitate</keyword>
<dbReference type="AlphaFoldDB" id="A0A0M3QET7"/>
<accession>A0A0M3QET7</accession>
<dbReference type="RefSeq" id="WP_053549150.1">
    <property type="nucleotide sequence ID" value="NZ_CP010802.1"/>
</dbReference>
<evidence type="ECO:0000256" key="3">
    <source>
        <dbReference type="ARBA" id="ARBA00023136"/>
    </source>
</evidence>
<name>A0A0M3QET7_9BACT</name>
<dbReference type="Pfam" id="PF16998">
    <property type="entry name" value="17kDa_Anti_2"/>
    <property type="match status" value="1"/>
</dbReference>
<dbReference type="EMBL" id="CP010802">
    <property type="protein sequence ID" value="ALC14893.1"/>
    <property type="molecule type" value="Genomic_DNA"/>
</dbReference>
<evidence type="ECO:0000259" key="6">
    <source>
        <dbReference type="Pfam" id="PF16998"/>
    </source>
</evidence>
<keyword evidence="4" id="KW-0449">Lipoprotein</keyword>
<evidence type="ECO:0000313" key="8">
    <source>
        <dbReference type="Proteomes" id="UP000057158"/>
    </source>
</evidence>
<dbReference type="PATRIC" id="fig|1603606.3.peg.103"/>
<feature type="domain" description="Surface antigen" evidence="6">
    <location>
        <begin position="70"/>
        <end position="155"/>
    </location>
</feature>
<dbReference type="PANTHER" id="PTHR35603:SF2">
    <property type="entry name" value="OUTER MEMBRANE LIPOPROTEIN"/>
    <property type="match status" value="1"/>
</dbReference>
<dbReference type="OrthoDB" id="5402098at2"/>
<protein>
    <submittedName>
        <fullName evidence="7">Membrane protein</fullName>
    </submittedName>
</protein>
<dbReference type="InterPro" id="IPR051407">
    <property type="entry name" value="Bact_OM_lipoprot/Surf_antigen"/>
</dbReference>
<comment type="subcellular location">
    <subcellularLocation>
        <location evidence="1">Membrane</location>
    </subcellularLocation>
</comment>
<dbReference type="PROSITE" id="PS51257">
    <property type="entry name" value="PROKAR_LIPOPROTEIN"/>
    <property type="match status" value="1"/>
</dbReference>
<evidence type="ECO:0000256" key="1">
    <source>
        <dbReference type="ARBA" id="ARBA00004370"/>
    </source>
</evidence>
<dbReference type="PIRSF" id="PIRSF002721">
    <property type="entry name" value="Surface_antigen_Rickettsia"/>
    <property type="match status" value="1"/>
</dbReference>
<keyword evidence="8" id="KW-1185">Reference proteome</keyword>
<feature type="domain" description="Glycine zipper 2TM" evidence="5">
    <location>
        <begin position="28"/>
        <end position="69"/>
    </location>
</feature>
<gene>
    <name evidence="7" type="ORF">DSOUD_0092</name>
</gene>
<dbReference type="Pfam" id="PF05433">
    <property type="entry name" value="Rick_17kDa_Anti"/>
    <property type="match status" value="1"/>
</dbReference>
<dbReference type="GO" id="GO:0016020">
    <property type="term" value="C:membrane"/>
    <property type="evidence" value="ECO:0007669"/>
    <property type="project" value="UniProtKB-SubCell"/>
</dbReference>
<evidence type="ECO:0000259" key="5">
    <source>
        <dbReference type="Pfam" id="PF05433"/>
    </source>
</evidence>
<evidence type="ECO:0000256" key="4">
    <source>
        <dbReference type="ARBA" id="ARBA00023139"/>
    </source>
</evidence>
<proteinExistence type="predicted"/>
<dbReference type="KEGG" id="des:DSOUD_0092"/>
<evidence type="ECO:0000313" key="7">
    <source>
        <dbReference type="EMBL" id="ALC14893.1"/>
    </source>
</evidence>